<dbReference type="Proteomes" id="UP000265520">
    <property type="component" value="Unassembled WGS sequence"/>
</dbReference>
<reference evidence="1 2" key="1">
    <citation type="journal article" date="2018" name="Front. Plant Sci.">
        <title>Red Clover (Trifolium pratense) and Zigzag Clover (T. medium) - A Picture of Genomic Similarities and Differences.</title>
        <authorList>
            <person name="Dluhosova J."/>
            <person name="Istvanek J."/>
            <person name="Nedelnik J."/>
            <person name="Repkova J."/>
        </authorList>
    </citation>
    <scope>NUCLEOTIDE SEQUENCE [LARGE SCALE GENOMIC DNA]</scope>
    <source>
        <strain evidence="2">cv. 10/8</strain>
        <tissue evidence="1">Leaf</tissue>
    </source>
</reference>
<dbReference type="AlphaFoldDB" id="A0A392LX81"/>
<name>A0A392LX81_9FABA</name>
<comment type="caution">
    <text evidence="1">The sequence shown here is derived from an EMBL/GenBank/DDBJ whole genome shotgun (WGS) entry which is preliminary data.</text>
</comment>
<organism evidence="1 2">
    <name type="scientific">Trifolium medium</name>
    <dbReference type="NCBI Taxonomy" id="97028"/>
    <lineage>
        <taxon>Eukaryota</taxon>
        <taxon>Viridiplantae</taxon>
        <taxon>Streptophyta</taxon>
        <taxon>Embryophyta</taxon>
        <taxon>Tracheophyta</taxon>
        <taxon>Spermatophyta</taxon>
        <taxon>Magnoliopsida</taxon>
        <taxon>eudicotyledons</taxon>
        <taxon>Gunneridae</taxon>
        <taxon>Pentapetalae</taxon>
        <taxon>rosids</taxon>
        <taxon>fabids</taxon>
        <taxon>Fabales</taxon>
        <taxon>Fabaceae</taxon>
        <taxon>Papilionoideae</taxon>
        <taxon>50 kb inversion clade</taxon>
        <taxon>NPAAA clade</taxon>
        <taxon>Hologalegina</taxon>
        <taxon>IRL clade</taxon>
        <taxon>Trifolieae</taxon>
        <taxon>Trifolium</taxon>
    </lineage>
</organism>
<dbReference type="EMBL" id="LXQA010000179">
    <property type="protein sequence ID" value="MCH79536.1"/>
    <property type="molecule type" value="Genomic_DNA"/>
</dbReference>
<gene>
    <name evidence="1" type="ORF">A2U01_0000287</name>
</gene>
<keyword evidence="2" id="KW-1185">Reference proteome</keyword>
<proteinExistence type="predicted"/>
<evidence type="ECO:0000313" key="2">
    <source>
        <dbReference type="Proteomes" id="UP000265520"/>
    </source>
</evidence>
<sequence>MQSVKHPYLGLLQKSVVERKGFAFFVDVEYENLPDYCDHCKFIGHKFENCKRRKDGMFKEAPKKVVADTTKKYGPVQTKEKTDEIINVEGSTSQEITLPPFQMSTSKQTMLLQVIQTMMDLNLLPPELQRELTKPKQPNHLLIRVATTPDQRLVLPNLQNEVLLLEYKRDG</sequence>
<protein>
    <submittedName>
        <fullName evidence="1">NADPH:quinone oxidoreductase-like</fullName>
    </submittedName>
</protein>
<evidence type="ECO:0000313" key="1">
    <source>
        <dbReference type="EMBL" id="MCH79536.1"/>
    </source>
</evidence>
<accession>A0A392LX81</accession>